<name>A0A0H5P9J1_NOCFR</name>
<dbReference type="PANTHER" id="PTHR45527:SF1">
    <property type="entry name" value="FATTY ACID SYNTHASE"/>
    <property type="match status" value="1"/>
</dbReference>
<dbReference type="FunFam" id="3.30.300.30:FF:000010">
    <property type="entry name" value="Enterobactin synthetase component F"/>
    <property type="match status" value="1"/>
</dbReference>
<dbReference type="Proteomes" id="UP000057820">
    <property type="component" value="Chromosome 1"/>
</dbReference>
<feature type="domain" description="Carrier" evidence="4">
    <location>
        <begin position="1572"/>
        <end position="1647"/>
    </location>
</feature>
<dbReference type="PANTHER" id="PTHR45527">
    <property type="entry name" value="NONRIBOSOMAL PEPTIDE SYNTHETASE"/>
    <property type="match status" value="1"/>
</dbReference>
<dbReference type="InterPro" id="IPR010071">
    <property type="entry name" value="AA_adenyl_dom"/>
</dbReference>
<dbReference type="Gene3D" id="2.30.38.10">
    <property type="entry name" value="Luciferase, Domain 3"/>
    <property type="match status" value="2"/>
</dbReference>
<dbReference type="Pfam" id="PF13193">
    <property type="entry name" value="AMP-binding_C"/>
    <property type="match status" value="2"/>
</dbReference>
<keyword evidence="2" id="KW-0596">Phosphopantetheine</keyword>
<dbReference type="PROSITE" id="PS00455">
    <property type="entry name" value="AMP_BINDING"/>
    <property type="match status" value="2"/>
</dbReference>
<evidence type="ECO:0000259" key="4">
    <source>
        <dbReference type="PROSITE" id="PS50075"/>
    </source>
</evidence>
<dbReference type="Pfam" id="PF00975">
    <property type="entry name" value="Thioesterase"/>
    <property type="match status" value="1"/>
</dbReference>
<evidence type="ECO:0000256" key="3">
    <source>
        <dbReference type="ARBA" id="ARBA00022553"/>
    </source>
</evidence>
<dbReference type="EMBL" id="LN868938">
    <property type="protein sequence ID" value="CRY79256.1"/>
    <property type="molecule type" value="Genomic_DNA"/>
</dbReference>
<dbReference type="InterPro" id="IPR020802">
    <property type="entry name" value="TesA-like"/>
</dbReference>
<dbReference type="InterPro" id="IPR001242">
    <property type="entry name" value="Condensation_dom"/>
</dbReference>
<dbReference type="Gene3D" id="1.10.1200.10">
    <property type="entry name" value="ACP-like"/>
    <property type="match status" value="1"/>
</dbReference>
<dbReference type="SUPFAM" id="SSF47336">
    <property type="entry name" value="ACP-like"/>
    <property type="match status" value="2"/>
</dbReference>
<dbReference type="FunFam" id="3.40.50.980:FF:000001">
    <property type="entry name" value="Non-ribosomal peptide synthetase"/>
    <property type="match status" value="2"/>
</dbReference>
<reference evidence="6" key="1">
    <citation type="submission" date="2015-03" db="EMBL/GenBank/DDBJ databases">
        <authorList>
            <consortium name="Pathogen Informatics"/>
        </authorList>
    </citation>
    <scope>NUCLEOTIDE SEQUENCE [LARGE SCALE GENOMIC DNA]</scope>
    <source>
        <strain evidence="6">NCTC11134</strain>
    </source>
</reference>
<dbReference type="Pfam" id="PF00501">
    <property type="entry name" value="AMP-binding"/>
    <property type="match status" value="2"/>
</dbReference>
<gene>
    <name evidence="5" type="primary">dhbF_2</name>
    <name evidence="5" type="ORF">ERS450000_03407</name>
</gene>
<dbReference type="NCBIfam" id="NF003417">
    <property type="entry name" value="PRK04813.1"/>
    <property type="match status" value="2"/>
</dbReference>
<dbReference type="CDD" id="cd19540">
    <property type="entry name" value="LCL_NRPS-like"/>
    <property type="match status" value="1"/>
</dbReference>
<dbReference type="Gene3D" id="3.30.559.30">
    <property type="entry name" value="Nonribosomal peptide synthetase, condensation domain"/>
    <property type="match status" value="1"/>
</dbReference>
<dbReference type="GO" id="GO:0043041">
    <property type="term" value="P:amino acid activation for nonribosomal peptide biosynthetic process"/>
    <property type="evidence" value="ECO:0007669"/>
    <property type="project" value="TreeGrafter"/>
</dbReference>
<evidence type="ECO:0000256" key="1">
    <source>
        <dbReference type="ARBA" id="ARBA00001957"/>
    </source>
</evidence>
<dbReference type="Gene3D" id="3.40.50.1820">
    <property type="entry name" value="alpha/beta hydrolase"/>
    <property type="match status" value="1"/>
</dbReference>
<dbReference type="FunFam" id="3.40.50.12780:FF:000012">
    <property type="entry name" value="Non-ribosomal peptide synthetase"/>
    <property type="match status" value="2"/>
</dbReference>
<dbReference type="UniPathway" id="UPA00011"/>
<evidence type="ECO:0000313" key="6">
    <source>
        <dbReference type="Proteomes" id="UP000057820"/>
    </source>
</evidence>
<dbReference type="InterPro" id="IPR045851">
    <property type="entry name" value="AMP-bd_C_sf"/>
</dbReference>
<dbReference type="PROSITE" id="PS00012">
    <property type="entry name" value="PHOSPHOPANTETHEINE"/>
    <property type="match status" value="1"/>
</dbReference>
<dbReference type="GO" id="GO:0005829">
    <property type="term" value="C:cytosol"/>
    <property type="evidence" value="ECO:0007669"/>
    <property type="project" value="TreeGrafter"/>
</dbReference>
<dbReference type="NCBIfam" id="TIGR01733">
    <property type="entry name" value="AA-adenyl-dom"/>
    <property type="match status" value="2"/>
</dbReference>
<protein>
    <submittedName>
        <fullName evidence="5">Dimodular nonribosomal peptide synthase</fullName>
    </submittedName>
</protein>
<dbReference type="InterPro" id="IPR020806">
    <property type="entry name" value="PKS_PP-bd"/>
</dbReference>
<comment type="cofactor">
    <cofactor evidence="1">
        <name>pantetheine 4'-phosphate</name>
        <dbReference type="ChEBI" id="CHEBI:47942"/>
    </cofactor>
</comment>
<dbReference type="GO" id="GO:0003824">
    <property type="term" value="F:catalytic activity"/>
    <property type="evidence" value="ECO:0007669"/>
    <property type="project" value="InterPro"/>
</dbReference>
<dbReference type="InterPro" id="IPR000873">
    <property type="entry name" value="AMP-dep_synth/lig_dom"/>
</dbReference>
<accession>A0A0H5P9J1</accession>
<dbReference type="InterPro" id="IPR020845">
    <property type="entry name" value="AMP-binding_CS"/>
</dbReference>
<dbReference type="FunFam" id="2.30.38.10:FF:000001">
    <property type="entry name" value="Non-ribosomal peptide synthetase PvdI"/>
    <property type="match status" value="2"/>
</dbReference>
<organism evidence="5 6">
    <name type="scientific">Nocardia farcinica</name>
    <dbReference type="NCBI Taxonomy" id="37329"/>
    <lineage>
        <taxon>Bacteria</taxon>
        <taxon>Bacillati</taxon>
        <taxon>Actinomycetota</taxon>
        <taxon>Actinomycetes</taxon>
        <taxon>Mycobacteriales</taxon>
        <taxon>Nocardiaceae</taxon>
        <taxon>Nocardia</taxon>
    </lineage>
</organism>
<dbReference type="SMART" id="SM00824">
    <property type="entry name" value="PKS_TE"/>
    <property type="match status" value="1"/>
</dbReference>
<dbReference type="CDD" id="cd05930">
    <property type="entry name" value="A_NRPS"/>
    <property type="match status" value="2"/>
</dbReference>
<dbReference type="SUPFAM" id="SSF52777">
    <property type="entry name" value="CoA-dependent acyltransferases"/>
    <property type="match status" value="2"/>
</dbReference>
<dbReference type="InterPro" id="IPR029058">
    <property type="entry name" value="AB_hydrolase_fold"/>
</dbReference>
<proteinExistence type="predicted"/>
<dbReference type="SUPFAM" id="SSF53474">
    <property type="entry name" value="alpha/beta-Hydrolases"/>
    <property type="match status" value="1"/>
</dbReference>
<dbReference type="Gene3D" id="3.30.300.30">
    <property type="match status" value="2"/>
</dbReference>
<dbReference type="InterPro" id="IPR025110">
    <property type="entry name" value="AMP-bd_C"/>
</dbReference>
<dbReference type="KEGG" id="nfr:ERS450000_03407"/>
<dbReference type="PROSITE" id="PS50075">
    <property type="entry name" value="CARRIER"/>
    <property type="match status" value="2"/>
</dbReference>
<evidence type="ECO:0000256" key="2">
    <source>
        <dbReference type="ARBA" id="ARBA00022450"/>
    </source>
</evidence>
<dbReference type="InterPro" id="IPR023213">
    <property type="entry name" value="CAT-like_dom_sf"/>
</dbReference>
<dbReference type="InterPro" id="IPR009081">
    <property type="entry name" value="PP-bd_ACP"/>
</dbReference>
<evidence type="ECO:0000313" key="5">
    <source>
        <dbReference type="EMBL" id="CRY79256.1"/>
    </source>
</evidence>
<feature type="domain" description="Carrier" evidence="4">
    <location>
        <begin position="512"/>
        <end position="588"/>
    </location>
</feature>
<dbReference type="Pfam" id="PF00550">
    <property type="entry name" value="PP-binding"/>
    <property type="match status" value="2"/>
</dbReference>
<dbReference type="Gene3D" id="3.30.559.10">
    <property type="entry name" value="Chloramphenicol acetyltransferase-like domain"/>
    <property type="match status" value="1"/>
</dbReference>
<dbReference type="SMART" id="SM00823">
    <property type="entry name" value="PKS_PP"/>
    <property type="match status" value="2"/>
</dbReference>
<dbReference type="SUPFAM" id="SSF56801">
    <property type="entry name" value="Acetyl-CoA synthetase-like"/>
    <property type="match status" value="2"/>
</dbReference>
<dbReference type="Pfam" id="PF00668">
    <property type="entry name" value="Condensation"/>
    <property type="match status" value="1"/>
</dbReference>
<dbReference type="InterPro" id="IPR036736">
    <property type="entry name" value="ACP-like_sf"/>
</dbReference>
<sequence>MFPQLLAAAVEASPDRTAVVFADATRTLGSLTYAELDARSTRLARALIARGVGPEDLVALGMPRSLESVVGMWAVAKTGAGFLSVDPAYPADRVAHMLADSGAVLGLTVAEVADSLPAQVDWLVVDGERVRAECAAQSSELITNADRTRPLRAEHPAYVIYTSGSTGLPKGVVVSHAGIAGIRAEQAARYEVDGASRVLHFASPSFDLSVFEHLLMLAGAATLVVVPPTVYGGAELAELLRRERVTHVGMTPSVLASLDPAGLDDLRVVVAAGEACPPELVRRWTIPLPDGRSRRFFNGYGPTETTIVTNLSDALAPDRPVTLGPPLRTVREYVLDERFVPVPVGAVGELYIAGPQLARGYRARPALTASRFVANPFEAGTRLYRTGDLVRRLADGDLEYLGRNDFQVKIRGFRIELGEIDAVLAGHESVSFAVTVGHRLDNDATVLAAYVVPADGAEIDIEALVAHAAAALPAHMVPTAITVLDEIPLTPVGKLDRRALPAPVLRTTEFRAPSGRLEELVAGVFAQVLGGDVRVGADDDFFELGGNSLIATRVAARLGAELGVRVDARAVFEAPTVSGLAARLADTTGHETRRALRAGPRPERIPLSLAQQRMWFLNRFEPDSAAYTIPIALRMTGALDVPALAAAVRDLVARHEVLRTVYPETAEGPAQVILPPGDRTPELEVRDVVPEQLHTAVAGVLGAGFDVTAEVPLRIVLFRVAPEDFVLAMSVHHISGDGSSGGPLTRDLMTAYAARAAGRAPEWAPLPVQYADYSIWQREVLGSEDDPDTAAARQIAYWRAELAGLPDQLDLPTDRPRPAVQSYDGDVVDIRIDAELHRGLVELARAEGATLFMVVHTALAVLLARLSGGDDVAVGTPIAGRGEAVLDDLIGMFVNTLVFRSRIDPGESFTELLARQRETDLRAFAHAGVPFERLVEVLNPVRSTARHPLFQVGFSFQNLAEASLELPGLRVSGLDVDVHVSQFDLHWIVGDRYDESGAPAGMGGALTYATALFDPATVRGFVDRFERLLREVVAAPRTAVGEIDLLDPVERERLTRGVNATDHPLPPGTLADLLDASAAAASAHAVALVDADRRRISWPELDARVNRLARTLIARGVGPEDRVALALRRGVDLVVAMYAVARAGGAYVPVDPDQAAERTDYILRTAAPVLVLTDAATGFTTEVAPVLSVDGAVADSAAPITDADRRAPLRPDHTAYVIFTSGSTGRPKGVAVPHAAVVNQLRWKISEFELTADDAVLLKTAATFDLSVWEFWSAAACGGRLVIAAADGHRDPARLHELMERENVTVLHTVPSMLDALLTASGEVLPGSLRCVLAIGEALPAALAQRTLASGVALFNLYGPTEAAVSITGHHVTDADQISVPIGRPEWNCRVYVLDARLRPVPVGVSGELYLAGAQLARGYFGKPELTAERFVANPFAAGERMYRTGDVVAWNSGGELEYRGRADFQVKIRGFRIELGEIEAVLQAQPGVAAAAVAAKSDATTGERLVAYLVPSDPVAGVDVATLPSRLAGRLPSYMVPSAFVVLDALPLNVNGKLDRKALPDPVFEAREFRAPTTPLEETVTAVFAEALGVDAVGLDDNFFERGGNSLVATRVAARLGAELGIPVPVMWLFTTPTPAGVVAQVIAERTGVGSISRTAFDVLLPLRAGTGAPLFCIHPLGGIAWSFAGLAAHLETDRPIYGLQSPALGSRESLPDTTEKWALRYLEEIRSVQPQGPYHLLGWSLGGVLAHAIAVQLQEEGERVELLAMMDSYLPEAIDPSMIPAEPVPMTELLGGLLGQQVTDLGIDDGAPGPAELARRLAQLPEPFASFGADRIERVLTAARHSLRVTAGYRPHRFEGDLVYFSAVEDEPTGRLGADTWTSAIGGRIDTHPVPTTHWRMTTTAGLSAIGRVLDRFFTAAERTDPTP</sequence>
<dbReference type="Gene3D" id="3.40.50.980">
    <property type="match status" value="4"/>
</dbReference>
<dbReference type="GO" id="GO:0008610">
    <property type="term" value="P:lipid biosynthetic process"/>
    <property type="evidence" value="ECO:0007669"/>
    <property type="project" value="UniProtKB-ARBA"/>
</dbReference>
<dbReference type="GO" id="GO:0044550">
    <property type="term" value="P:secondary metabolite biosynthetic process"/>
    <property type="evidence" value="ECO:0007669"/>
    <property type="project" value="UniProtKB-ARBA"/>
</dbReference>
<dbReference type="InterPro" id="IPR006162">
    <property type="entry name" value="Ppantetheine_attach_site"/>
</dbReference>
<keyword evidence="3" id="KW-0597">Phosphoprotein</keyword>
<dbReference type="GO" id="GO:0031177">
    <property type="term" value="F:phosphopantetheine binding"/>
    <property type="evidence" value="ECO:0007669"/>
    <property type="project" value="InterPro"/>
</dbReference>
<dbReference type="InterPro" id="IPR001031">
    <property type="entry name" value="Thioesterase"/>
</dbReference>